<dbReference type="EMBL" id="JANPWB010000004">
    <property type="protein sequence ID" value="KAJ1191747.1"/>
    <property type="molecule type" value="Genomic_DNA"/>
</dbReference>
<gene>
    <name evidence="2" type="ORF">NDU88_001063</name>
</gene>
<accession>A0AAV7UVV3</accession>
<evidence type="ECO:0000256" key="1">
    <source>
        <dbReference type="SAM" id="MobiDB-lite"/>
    </source>
</evidence>
<evidence type="ECO:0000313" key="2">
    <source>
        <dbReference type="EMBL" id="KAJ1191747.1"/>
    </source>
</evidence>
<sequence length="114" mass="12630">MGGDGAQAGGARRQEECNHPLQHRSKPAFQSKCHRHLRGPTGLLGKSWGQALIRGEGDGAEISNGPRGGDRWPPVPSKSTTRLRIPAPERCIRTIPTRRITMFMLVYNLLCLYQ</sequence>
<dbReference type="Proteomes" id="UP001066276">
    <property type="component" value="Chromosome 2_2"/>
</dbReference>
<keyword evidence="3" id="KW-1185">Reference proteome</keyword>
<evidence type="ECO:0000313" key="3">
    <source>
        <dbReference type="Proteomes" id="UP001066276"/>
    </source>
</evidence>
<feature type="region of interest" description="Disordered" evidence="1">
    <location>
        <begin position="1"/>
        <end position="36"/>
    </location>
</feature>
<organism evidence="2 3">
    <name type="scientific">Pleurodeles waltl</name>
    <name type="common">Iberian ribbed newt</name>
    <dbReference type="NCBI Taxonomy" id="8319"/>
    <lineage>
        <taxon>Eukaryota</taxon>
        <taxon>Metazoa</taxon>
        <taxon>Chordata</taxon>
        <taxon>Craniata</taxon>
        <taxon>Vertebrata</taxon>
        <taxon>Euteleostomi</taxon>
        <taxon>Amphibia</taxon>
        <taxon>Batrachia</taxon>
        <taxon>Caudata</taxon>
        <taxon>Salamandroidea</taxon>
        <taxon>Salamandridae</taxon>
        <taxon>Pleurodelinae</taxon>
        <taxon>Pleurodeles</taxon>
    </lineage>
</organism>
<name>A0AAV7UVV3_PLEWA</name>
<feature type="region of interest" description="Disordered" evidence="1">
    <location>
        <begin position="56"/>
        <end position="82"/>
    </location>
</feature>
<dbReference type="AlphaFoldDB" id="A0AAV7UVV3"/>
<protein>
    <submittedName>
        <fullName evidence="2">Uncharacterized protein</fullName>
    </submittedName>
</protein>
<reference evidence="2" key="1">
    <citation type="journal article" date="2022" name="bioRxiv">
        <title>Sequencing and chromosome-scale assembly of the giantPleurodeles waltlgenome.</title>
        <authorList>
            <person name="Brown T."/>
            <person name="Elewa A."/>
            <person name="Iarovenko S."/>
            <person name="Subramanian E."/>
            <person name="Araus A.J."/>
            <person name="Petzold A."/>
            <person name="Susuki M."/>
            <person name="Suzuki K.-i.T."/>
            <person name="Hayashi T."/>
            <person name="Toyoda A."/>
            <person name="Oliveira C."/>
            <person name="Osipova E."/>
            <person name="Leigh N.D."/>
            <person name="Simon A."/>
            <person name="Yun M.H."/>
        </authorList>
    </citation>
    <scope>NUCLEOTIDE SEQUENCE</scope>
    <source>
        <strain evidence="2">20211129_DDA</strain>
        <tissue evidence="2">Liver</tissue>
    </source>
</reference>
<feature type="compositionally biased region" description="Basic residues" evidence="1">
    <location>
        <begin position="21"/>
        <end position="36"/>
    </location>
</feature>
<proteinExistence type="predicted"/>
<comment type="caution">
    <text evidence="2">The sequence shown here is derived from an EMBL/GenBank/DDBJ whole genome shotgun (WGS) entry which is preliminary data.</text>
</comment>